<organism evidence="13 14">
    <name type="scientific">Corallococcus exercitus</name>
    <dbReference type="NCBI Taxonomy" id="2316736"/>
    <lineage>
        <taxon>Bacteria</taxon>
        <taxon>Pseudomonadati</taxon>
        <taxon>Myxococcota</taxon>
        <taxon>Myxococcia</taxon>
        <taxon>Myxococcales</taxon>
        <taxon>Cystobacterineae</taxon>
        <taxon>Myxococcaceae</taxon>
        <taxon>Corallococcus</taxon>
    </lineage>
</organism>
<keyword evidence="4 13" id="KW-0808">Transferase</keyword>
<dbReference type="PIRSF" id="PIRSF000390">
    <property type="entry name" value="PLP_StrS"/>
    <property type="match status" value="1"/>
</dbReference>
<dbReference type="Pfam" id="PF01041">
    <property type="entry name" value="DegT_DnrJ_EryC1"/>
    <property type="match status" value="1"/>
</dbReference>
<feature type="active site" description="Proton acceptor" evidence="10">
    <location>
        <position position="190"/>
    </location>
</feature>
<evidence type="ECO:0000256" key="4">
    <source>
        <dbReference type="ARBA" id="ARBA00022679"/>
    </source>
</evidence>
<keyword evidence="5 11" id="KW-0663">Pyridoxal phosphate</keyword>
<name>A0A7Y4JY27_9BACT</name>
<evidence type="ECO:0000256" key="9">
    <source>
        <dbReference type="ARBA" id="ARBA00074221"/>
    </source>
</evidence>
<evidence type="ECO:0000256" key="1">
    <source>
        <dbReference type="ARBA" id="ARBA00001933"/>
    </source>
</evidence>
<evidence type="ECO:0000313" key="13">
    <source>
        <dbReference type="EMBL" id="NOK13214.1"/>
    </source>
</evidence>
<dbReference type="CDD" id="cd00616">
    <property type="entry name" value="AHBA_syn"/>
    <property type="match status" value="1"/>
</dbReference>
<dbReference type="InterPro" id="IPR015421">
    <property type="entry name" value="PyrdxlP-dep_Trfase_major"/>
</dbReference>
<evidence type="ECO:0000256" key="7">
    <source>
        <dbReference type="ARBA" id="ARBA00051587"/>
    </source>
</evidence>
<evidence type="ECO:0000256" key="5">
    <source>
        <dbReference type="ARBA" id="ARBA00022898"/>
    </source>
</evidence>
<evidence type="ECO:0000256" key="6">
    <source>
        <dbReference type="ARBA" id="ARBA00037999"/>
    </source>
</evidence>
<dbReference type="RefSeq" id="WP_171420397.1">
    <property type="nucleotide sequence ID" value="NZ_JABFJW010000301.1"/>
</dbReference>
<dbReference type="Gene3D" id="3.40.640.10">
    <property type="entry name" value="Type I PLP-dependent aspartate aminotransferase-like (Major domain)"/>
    <property type="match status" value="1"/>
</dbReference>
<proteinExistence type="inferred from homology"/>
<dbReference type="GO" id="GO:0030170">
    <property type="term" value="F:pyridoxal phosphate binding"/>
    <property type="evidence" value="ECO:0007669"/>
    <property type="project" value="TreeGrafter"/>
</dbReference>
<keyword evidence="3 13" id="KW-0032">Aminotransferase</keyword>
<dbReference type="GO" id="GO:0102933">
    <property type="term" value="F:GDP-4-dehydro-6-deoxy-D-mannose-4-aminotransferase activity"/>
    <property type="evidence" value="ECO:0007669"/>
    <property type="project" value="UniProtKB-EC"/>
</dbReference>
<dbReference type="Gene3D" id="3.90.1150.10">
    <property type="entry name" value="Aspartate Aminotransferase, domain 1"/>
    <property type="match status" value="1"/>
</dbReference>
<comment type="catalytic activity">
    <reaction evidence="7">
        <text>GDP-alpha-D-perosamine + 2-oxoglutarate = GDP-4-dehydro-alpha-D-rhamnose + L-glutamate</text>
        <dbReference type="Rhea" id="RHEA:36779"/>
        <dbReference type="ChEBI" id="CHEBI:16810"/>
        <dbReference type="ChEBI" id="CHEBI:29985"/>
        <dbReference type="ChEBI" id="CHEBI:57964"/>
        <dbReference type="ChEBI" id="CHEBI:73996"/>
        <dbReference type="EC" id="2.6.1.102"/>
    </reaction>
</comment>
<dbReference type="GO" id="GO:0000271">
    <property type="term" value="P:polysaccharide biosynthetic process"/>
    <property type="evidence" value="ECO:0007669"/>
    <property type="project" value="TreeGrafter"/>
</dbReference>
<sequence>MSSRIYLSSPHMGTLERGYVDDAFASNWIAPLGPHVDAFQEEFARCVGTPHAVALSSGTAALHLALQLVGVGPGDDVLVSTLTFSASVNPIRYLGASPVFIDSERTSWNMDPALLEEELSMRARVGRLPRAVVVVHLYGQSADLDPIMAACDRYGVPVVEDAAEALGSTYKGRAPGTVGRVGIYSFNGNKILTTSGGGMLVSADGELVQHALKLATQARDAAPHYQHSEVGYNYRLSNVLAGIGRGQLHVLEDRVAARRANHAFYAEAFRDLPGIAFMPEAPWGRHTRWLTTLTIDPEAFGADREAVRVALERENIEARPVWKPMHLQPVFATFERRRGGVAEDLFRHGLCLPSGSNLTRQELERVVEVVRDVPRRQGLRTAG</sequence>
<dbReference type="SUPFAM" id="SSF53383">
    <property type="entry name" value="PLP-dependent transferases"/>
    <property type="match status" value="1"/>
</dbReference>
<dbReference type="FunFam" id="3.40.640.10:FF:000090">
    <property type="entry name" value="Pyridoxal phosphate-dependent aminotransferase"/>
    <property type="match status" value="1"/>
</dbReference>
<dbReference type="Proteomes" id="UP000528460">
    <property type="component" value="Unassembled WGS sequence"/>
</dbReference>
<accession>A0A7Y4JY27</accession>
<evidence type="ECO:0000256" key="10">
    <source>
        <dbReference type="PIRSR" id="PIRSR000390-1"/>
    </source>
</evidence>
<protein>
    <recommendedName>
        <fullName evidence="9">GDP-perosamine synthase</fullName>
        <ecNumber evidence="8">2.6.1.102</ecNumber>
    </recommendedName>
</protein>
<evidence type="ECO:0000313" key="14">
    <source>
        <dbReference type="Proteomes" id="UP000528460"/>
    </source>
</evidence>
<dbReference type="PANTHER" id="PTHR30244">
    <property type="entry name" value="TRANSAMINASE"/>
    <property type="match status" value="1"/>
</dbReference>
<dbReference type="EC" id="2.6.1.102" evidence="8"/>
<dbReference type="AlphaFoldDB" id="A0A7Y4JY27"/>
<evidence type="ECO:0000256" key="11">
    <source>
        <dbReference type="PIRSR" id="PIRSR000390-2"/>
    </source>
</evidence>
<gene>
    <name evidence="13" type="ORF">HNS30_29645</name>
</gene>
<evidence type="ECO:0000256" key="8">
    <source>
        <dbReference type="ARBA" id="ARBA00066317"/>
    </source>
</evidence>
<evidence type="ECO:0000256" key="12">
    <source>
        <dbReference type="RuleBase" id="RU004508"/>
    </source>
</evidence>
<dbReference type="InterPro" id="IPR015422">
    <property type="entry name" value="PyrdxlP-dep_Trfase_small"/>
</dbReference>
<feature type="modified residue" description="N6-(pyridoxal phosphate)lysine" evidence="11">
    <location>
        <position position="190"/>
    </location>
</feature>
<dbReference type="InterPro" id="IPR015424">
    <property type="entry name" value="PyrdxlP-dep_Trfase"/>
</dbReference>
<comment type="pathway">
    <text evidence="2">Bacterial outer membrane biogenesis; LPS O-antigen biosynthesis.</text>
</comment>
<dbReference type="InterPro" id="IPR000653">
    <property type="entry name" value="DegT/StrS_aminotransferase"/>
</dbReference>
<dbReference type="EMBL" id="JABFJW010000301">
    <property type="protein sequence ID" value="NOK13214.1"/>
    <property type="molecule type" value="Genomic_DNA"/>
</dbReference>
<comment type="caution">
    <text evidence="13">The sequence shown here is derived from an EMBL/GenBank/DDBJ whole genome shotgun (WGS) entry which is preliminary data.</text>
</comment>
<comment type="cofactor">
    <cofactor evidence="1">
        <name>pyridoxal 5'-phosphate</name>
        <dbReference type="ChEBI" id="CHEBI:597326"/>
    </cofactor>
</comment>
<evidence type="ECO:0000256" key="2">
    <source>
        <dbReference type="ARBA" id="ARBA00005125"/>
    </source>
</evidence>
<evidence type="ECO:0000256" key="3">
    <source>
        <dbReference type="ARBA" id="ARBA00022576"/>
    </source>
</evidence>
<comment type="similarity">
    <text evidence="6 12">Belongs to the DegT/DnrJ/EryC1 family.</text>
</comment>
<reference evidence="13 14" key="1">
    <citation type="submission" date="2020-05" db="EMBL/GenBank/DDBJ databases">
        <authorList>
            <person name="Whitworth D."/>
        </authorList>
    </citation>
    <scope>NUCLEOTIDE SEQUENCE [LARGE SCALE GENOMIC DNA]</scope>
    <source>
        <strain evidence="13 14">CA046A</strain>
    </source>
</reference>
<dbReference type="PANTHER" id="PTHR30244:SF34">
    <property type="entry name" value="DTDP-4-AMINO-4,6-DIDEOXYGALACTOSE TRANSAMINASE"/>
    <property type="match status" value="1"/>
</dbReference>